<accession>A0ABW4A4E0</accession>
<dbReference type="Proteomes" id="UP001597183">
    <property type="component" value="Unassembled WGS sequence"/>
</dbReference>
<sequence>MAAVGGGVAVPDEGCGGSVSTAYRAGVPEIRLYRPADRAAVYDICVRTADAGDDARGRYSSDDLMGDLFAGPYAHLDPHLAFVVDDGGETVGYVVGTADTPDFVRRYRAEWIPLVGDRYPVPPEPPRTAEQDMVALHFNPERMLVDGLDGYPAHLHIDLLPAYQGRGFGRRLIDRFLSTVDAPGVHLGMLTANVKARGFYDRLGFTVLPVPDPGPLTYLGIKTSL</sequence>
<keyword evidence="3" id="KW-1185">Reference proteome</keyword>
<evidence type="ECO:0000259" key="1">
    <source>
        <dbReference type="PROSITE" id="PS51186"/>
    </source>
</evidence>
<comment type="caution">
    <text evidence="2">The sequence shown here is derived from an EMBL/GenBank/DDBJ whole genome shotgun (WGS) entry which is preliminary data.</text>
</comment>
<evidence type="ECO:0000313" key="3">
    <source>
        <dbReference type="Proteomes" id="UP001597183"/>
    </source>
</evidence>
<dbReference type="InterPro" id="IPR016181">
    <property type="entry name" value="Acyl_CoA_acyltransferase"/>
</dbReference>
<dbReference type="Gene3D" id="3.40.630.30">
    <property type="match status" value="1"/>
</dbReference>
<dbReference type="SUPFAM" id="SSF55729">
    <property type="entry name" value="Acyl-CoA N-acyltransferases (Nat)"/>
    <property type="match status" value="1"/>
</dbReference>
<dbReference type="EMBL" id="JBHTMK010000012">
    <property type="protein sequence ID" value="MFD1365605.1"/>
    <property type="molecule type" value="Genomic_DNA"/>
</dbReference>
<dbReference type="PANTHER" id="PTHR13170:SF16">
    <property type="entry name" value="PROTEIN O-GLCNACASE"/>
    <property type="match status" value="1"/>
</dbReference>
<dbReference type="PROSITE" id="PS51186">
    <property type="entry name" value="GNAT"/>
    <property type="match status" value="1"/>
</dbReference>
<dbReference type="PANTHER" id="PTHR13170">
    <property type="entry name" value="O-GLCNACASE"/>
    <property type="match status" value="1"/>
</dbReference>
<dbReference type="InterPro" id="IPR000182">
    <property type="entry name" value="GNAT_dom"/>
</dbReference>
<evidence type="ECO:0000313" key="2">
    <source>
        <dbReference type="EMBL" id="MFD1365605.1"/>
    </source>
</evidence>
<reference evidence="3" key="1">
    <citation type="journal article" date="2019" name="Int. J. Syst. Evol. Microbiol.">
        <title>The Global Catalogue of Microorganisms (GCM) 10K type strain sequencing project: providing services to taxonomists for standard genome sequencing and annotation.</title>
        <authorList>
            <consortium name="The Broad Institute Genomics Platform"/>
            <consortium name="The Broad Institute Genome Sequencing Center for Infectious Disease"/>
            <person name="Wu L."/>
            <person name="Ma J."/>
        </authorList>
    </citation>
    <scope>NUCLEOTIDE SEQUENCE [LARGE SCALE GENOMIC DNA]</scope>
    <source>
        <strain evidence="3">CCM 7526</strain>
    </source>
</reference>
<protein>
    <submittedName>
        <fullName evidence="2">GNAT family N-acetyltransferase</fullName>
    </submittedName>
</protein>
<dbReference type="InterPro" id="IPR051822">
    <property type="entry name" value="Glycosyl_Hydrolase_84"/>
</dbReference>
<gene>
    <name evidence="2" type="ORF">ACFQ5G_09660</name>
</gene>
<feature type="domain" description="N-acetyltransferase" evidence="1">
    <location>
        <begin position="28"/>
        <end position="224"/>
    </location>
</feature>
<proteinExistence type="predicted"/>
<dbReference type="Pfam" id="PF00583">
    <property type="entry name" value="Acetyltransf_1"/>
    <property type="match status" value="1"/>
</dbReference>
<dbReference type="RefSeq" id="WP_317792862.1">
    <property type="nucleotide sequence ID" value="NZ_AP028461.1"/>
</dbReference>
<name>A0ABW4A4E0_9ACTN</name>
<organism evidence="2 3">
    <name type="scientific">Actinoplanes sichuanensis</name>
    <dbReference type="NCBI Taxonomy" id="512349"/>
    <lineage>
        <taxon>Bacteria</taxon>
        <taxon>Bacillati</taxon>
        <taxon>Actinomycetota</taxon>
        <taxon>Actinomycetes</taxon>
        <taxon>Micromonosporales</taxon>
        <taxon>Micromonosporaceae</taxon>
        <taxon>Actinoplanes</taxon>
    </lineage>
</organism>